<name>A0A379CBB9_9PAST</name>
<dbReference type="AlphaFoldDB" id="A0A379CBB9"/>
<dbReference type="EMBL" id="UGTA01000001">
    <property type="protein sequence ID" value="SUB58996.1"/>
    <property type="molecule type" value="Genomic_DNA"/>
</dbReference>
<sequence>MLDVDKQPEWEDPNTGVIFINKELKNVLKPTNSKEKQNERLS</sequence>
<evidence type="ECO:0000313" key="2">
    <source>
        <dbReference type="Proteomes" id="UP000255417"/>
    </source>
</evidence>
<accession>A0A379CBB9</accession>
<protein>
    <submittedName>
        <fullName evidence="1">Uncharacterized protein</fullName>
    </submittedName>
</protein>
<dbReference type="RefSeq" id="WP_279525340.1">
    <property type="nucleotide sequence ID" value="NZ_LWIF01000001.1"/>
</dbReference>
<organism evidence="1 2">
    <name type="scientific">Phocoenobacter uteri</name>
    <dbReference type="NCBI Taxonomy" id="146806"/>
    <lineage>
        <taxon>Bacteria</taxon>
        <taxon>Pseudomonadati</taxon>
        <taxon>Pseudomonadota</taxon>
        <taxon>Gammaproteobacteria</taxon>
        <taxon>Pasteurellales</taxon>
        <taxon>Pasteurellaceae</taxon>
        <taxon>Phocoenobacter</taxon>
    </lineage>
</organism>
<dbReference type="Proteomes" id="UP000255417">
    <property type="component" value="Unassembled WGS sequence"/>
</dbReference>
<reference evidence="1 2" key="1">
    <citation type="submission" date="2018-06" db="EMBL/GenBank/DDBJ databases">
        <authorList>
            <consortium name="Pathogen Informatics"/>
            <person name="Doyle S."/>
        </authorList>
    </citation>
    <scope>NUCLEOTIDE SEQUENCE [LARGE SCALE GENOMIC DNA]</scope>
    <source>
        <strain evidence="1 2">NCTC12872</strain>
    </source>
</reference>
<keyword evidence="2" id="KW-1185">Reference proteome</keyword>
<gene>
    <name evidence="1" type="ORF">NCTC12872_00968</name>
</gene>
<proteinExistence type="predicted"/>
<evidence type="ECO:0000313" key="1">
    <source>
        <dbReference type="EMBL" id="SUB58996.1"/>
    </source>
</evidence>